<dbReference type="PROSITE" id="PS51257">
    <property type="entry name" value="PROKAR_LIPOPROTEIN"/>
    <property type="match status" value="1"/>
</dbReference>
<feature type="region of interest" description="Disordered" evidence="1">
    <location>
        <begin position="470"/>
        <end position="501"/>
    </location>
</feature>
<proteinExistence type="predicted"/>
<evidence type="ECO:0000256" key="1">
    <source>
        <dbReference type="SAM" id="MobiDB-lite"/>
    </source>
</evidence>
<dbReference type="Proteomes" id="UP001482513">
    <property type="component" value="Unassembled WGS sequence"/>
</dbReference>
<evidence type="ECO:0000313" key="3">
    <source>
        <dbReference type="EMBL" id="MEP0946933.1"/>
    </source>
</evidence>
<reference evidence="3 4" key="1">
    <citation type="submission" date="2022-04" db="EMBL/GenBank/DDBJ databases">
        <title>Positive selection, recombination, and allopatry shape intraspecific diversity of widespread and dominant cyanobacteria.</title>
        <authorList>
            <person name="Wei J."/>
            <person name="Shu W."/>
            <person name="Hu C."/>
        </authorList>
    </citation>
    <scope>NUCLEOTIDE SEQUENCE [LARGE SCALE GENOMIC DNA]</scope>
    <source>
        <strain evidence="3 4">DQ-A4</strain>
    </source>
</reference>
<accession>A0ABV0K2B8</accession>
<protein>
    <submittedName>
        <fullName evidence="3">DUF1574 domain-containing protein</fullName>
    </submittedName>
</protein>
<feature type="compositionally biased region" description="Acidic residues" evidence="1">
    <location>
        <begin position="278"/>
        <end position="307"/>
    </location>
</feature>
<feature type="region of interest" description="Disordered" evidence="1">
    <location>
        <begin position="255"/>
        <end position="324"/>
    </location>
</feature>
<keyword evidence="4" id="KW-1185">Reference proteome</keyword>
<feature type="signal peptide" evidence="2">
    <location>
        <begin position="1"/>
        <end position="21"/>
    </location>
</feature>
<name>A0ABV0K2B8_9CYAN</name>
<feature type="compositionally biased region" description="Acidic residues" evidence="1">
    <location>
        <begin position="478"/>
        <end position="492"/>
    </location>
</feature>
<dbReference type="RefSeq" id="WP_190697081.1">
    <property type="nucleotide sequence ID" value="NZ_JAMPKX010000002.1"/>
</dbReference>
<dbReference type="SUPFAM" id="SSF52266">
    <property type="entry name" value="SGNH hydrolase"/>
    <property type="match status" value="2"/>
</dbReference>
<comment type="caution">
    <text evidence="3">The sequence shown here is derived from an EMBL/GenBank/DDBJ whole genome shotgun (WGS) entry which is preliminary data.</text>
</comment>
<gene>
    <name evidence="3" type="ORF">NC992_08620</name>
</gene>
<feature type="chain" id="PRO_5045099116" evidence="2">
    <location>
        <begin position="22"/>
        <end position="501"/>
    </location>
</feature>
<organism evidence="3 4">
    <name type="scientific">Leptolyngbya subtilissima DQ-A4</name>
    <dbReference type="NCBI Taxonomy" id="2933933"/>
    <lineage>
        <taxon>Bacteria</taxon>
        <taxon>Bacillati</taxon>
        <taxon>Cyanobacteriota</taxon>
        <taxon>Cyanophyceae</taxon>
        <taxon>Leptolyngbyales</taxon>
        <taxon>Leptolyngbyaceae</taxon>
        <taxon>Leptolyngbya group</taxon>
        <taxon>Leptolyngbya</taxon>
    </lineage>
</organism>
<sequence length="501" mass="54269">MTKLFTSRAGLVISLSLGTLLSCCIGPPGPQGMPKAGNGEAAAAVPADPWHGAIGEANRASQLAATAATAAQWQQVAGAWGRSLTLLQTIPADDPRHVFSQRKAREYQQNLLLAYQKADQQGLPRAFPALGSDVLDEQASLYRAYVAAQGPPDVLIVGSSRSLQGIDPQVLQQALAVEGYPGLRVYNFSVNGATAQVVSFVTRQLLATDLHPRLIVWAEGSRAFNSGRLDRTFAEILASPGYAAVQEGAKLTLQAQTPSASAPEDLTEASAEAGASSEDNEDSEAEVSEPIFEDGTEPAEESEEAAEESTKTPDNASETSSETAVASYGTVPLTAINSQGFLAVNDQFNPAVYYRRFPRVRGQYDDAYRAFRLEGVQTLSLAAMTQFLESQGIPLVFVNLPLSNDYLDEARTPYERQFQRFLQTWANRGAFTLVDRLEEWRWQSHLFADPSHVNRYGAREMARLLAAERRIPWPQAESPDEADTPTEAETESSDNSSPPGE</sequence>
<keyword evidence="2" id="KW-0732">Signal</keyword>
<dbReference type="EMBL" id="JAMPKX010000002">
    <property type="protein sequence ID" value="MEP0946933.1"/>
    <property type="molecule type" value="Genomic_DNA"/>
</dbReference>
<evidence type="ECO:0000256" key="2">
    <source>
        <dbReference type="SAM" id="SignalP"/>
    </source>
</evidence>
<evidence type="ECO:0000313" key="4">
    <source>
        <dbReference type="Proteomes" id="UP001482513"/>
    </source>
</evidence>
<feature type="compositionally biased region" description="Low complexity" evidence="1">
    <location>
        <begin position="268"/>
        <end position="277"/>
    </location>
</feature>